<reference evidence="4" key="1">
    <citation type="journal article" date="2019" name="Int. J. Syst. Evol. Microbiol.">
        <title>The Global Catalogue of Microorganisms (GCM) 10K type strain sequencing project: providing services to taxonomists for standard genome sequencing and annotation.</title>
        <authorList>
            <consortium name="The Broad Institute Genomics Platform"/>
            <consortium name="The Broad Institute Genome Sequencing Center for Infectious Disease"/>
            <person name="Wu L."/>
            <person name="Ma J."/>
        </authorList>
    </citation>
    <scope>NUCLEOTIDE SEQUENCE [LARGE SCALE GENOMIC DNA]</scope>
    <source>
        <strain evidence="4">CGMCC 4.7283</strain>
    </source>
</reference>
<accession>A0ABV9KPI7</accession>
<keyword evidence="1" id="KW-0479">Metal-binding</keyword>
<dbReference type="EMBL" id="JBHSGI010000034">
    <property type="protein sequence ID" value="MFC4671988.1"/>
    <property type="molecule type" value="Genomic_DNA"/>
</dbReference>
<dbReference type="InterPro" id="IPR008972">
    <property type="entry name" value="Cupredoxin"/>
</dbReference>
<name>A0ABV9KPI7_9RHOB</name>
<dbReference type="InterPro" id="IPR002355">
    <property type="entry name" value="Cu_oxidase_Cu_BS"/>
</dbReference>
<evidence type="ECO:0000256" key="1">
    <source>
        <dbReference type="ARBA" id="ARBA00022723"/>
    </source>
</evidence>
<organism evidence="3 4">
    <name type="scientific">Seohaeicola nanhaiensis</name>
    <dbReference type="NCBI Taxonomy" id="1387282"/>
    <lineage>
        <taxon>Bacteria</taxon>
        <taxon>Pseudomonadati</taxon>
        <taxon>Pseudomonadota</taxon>
        <taxon>Alphaproteobacteria</taxon>
        <taxon>Rhodobacterales</taxon>
        <taxon>Roseobacteraceae</taxon>
        <taxon>Seohaeicola</taxon>
    </lineage>
</organism>
<dbReference type="Pfam" id="PF07731">
    <property type="entry name" value="Cu-oxidase_2"/>
    <property type="match status" value="1"/>
</dbReference>
<protein>
    <submittedName>
        <fullName evidence="3">Multicopper oxidase domain-containing protein</fullName>
    </submittedName>
</protein>
<feature type="domain" description="Plastocyanin-like" evidence="2">
    <location>
        <begin position="41"/>
        <end position="72"/>
    </location>
</feature>
<dbReference type="Gene3D" id="2.60.40.420">
    <property type="entry name" value="Cupredoxins - blue copper proteins"/>
    <property type="match status" value="1"/>
</dbReference>
<evidence type="ECO:0000259" key="2">
    <source>
        <dbReference type="Pfam" id="PF07731"/>
    </source>
</evidence>
<sequence>MGRMSGAMMHGRSMGFREMAGQGQFRALSGQVGMTDMPPLEIAFVADTPGKWLFHCHMPGHASSGMTTWINVS</sequence>
<dbReference type="Proteomes" id="UP001595973">
    <property type="component" value="Unassembled WGS sequence"/>
</dbReference>
<evidence type="ECO:0000313" key="4">
    <source>
        <dbReference type="Proteomes" id="UP001595973"/>
    </source>
</evidence>
<dbReference type="SUPFAM" id="SSF49503">
    <property type="entry name" value="Cupredoxins"/>
    <property type="match status" value="1"/>
</dbReference>
<dbReference type="InterPro" id="IPR011706">
    <property type="entry name" value="Cu-oxidase_C"/>
</dbReference>
<comment type="caution">
    <text evidence="3">The sequence shown here is derived from an EMBL/GenBank/DDBJ whole genome shotgun (WGS) entry which is preliminary data.</text>
</comment>
<evidence type="ECO:0000313" key="3">
    <source>
        <dbReference type="EMBL" id="MFC4671988.1"/>
    </source>
</evidence>
<keyword evidence="4" id="KW-1185">Reference proteome</keyword>
<dbReference type="PROSITE" id="PS00080">
    <property type="entry name" value="MULTICOPPER_OXIDASE2"/>
    <property type="match status" value="1"/>
</dbReference>
<proteinExistence type="predicted"/>
<gene>
    <name evidence="3" type="ORF">ACFO5X_25795</name>
</gene>
<dbReference type="RefSeq" id="WP_380723107.1">
    <property type="nucleotide sequence ID" value="NZ_JBHSGI010000034.1"/>
</dbReference>